<dbReference type="Gene3D" id="2.60.120.560">
    <property type="entry name" value="Exo-inulinase, domain 1"/>
    <property type="match status" value="1"/>
</dbReference>
<protein>
    <recommendedName>
        <fullName evidence="1">PKD domain-containing protein</fullName>
    </recommendedName>
</protein>
<dbReference type="EMBL" id="QMFB01000014">
    <property type="protein sequence ID" value="RAV19043.1"/>
    <property type="molecule type" value="Genomic_DNA"/>
</dbReference>
<dbReference type="InterPro" id="IPR022409">
    <property type="entry name" value="PKD/Chitinase_dom"/>
</dbReference>
<dbReference type="SUPFAM" id="SSF50998">
    <property type="entry name" value="Quinoprotein alcohol dehydrogenase-like"/>
    <property type="match status" value="1"/>
</dbReference>
<dbReference type="InterPro" id="IPR013320">
    <property type="entry name" value="ConA-like_dom_sf"/>
</dbReference>
<dbReference type="InterPro" id="IPR035986">
    <property type="entry name" value="PKD_dom_sf"/>
</dbReference>
<reference evidence="2 3" key="1">
    <citation type="journal article" date="2009" name="Int. J. Syst. Evol. Microbiol.">
        <title>Paenibacillus contaminans sp. nov., isolated from a contaminated laboratory plate.</title>
        <authorList>
            <person name="Chou J.H."/>
            <person name="Lee J.H."/>
            <person name="Lin M.C."/>
            <person name="Chang P.S."/>
            <person name="Arun A.B."/>
            <person name="Young C.C."/>
            <person name="Chen W.M."/>
        </authorList>
    </citation>
    <scope>NUCLEOTIDE SEQUENCE [LARGE SCALE GENOMIC DNA]</scope>
    <source>
        <strain evidence="2 3">CKOBP-6</strain>
    </source>
</reference>
<gene>
    <name evidence="2" type="ORF">DQG23_23165</name>
</gene>
<dbReference type="CDD" id="cd00146">
    <property type="entry name" value="PKD"/>
    <property type="match status" value="1"/>
</dbReference>
<dbReference type="Gene3D" id="2.60.40.10">
    <property type="entry name" value="Immunoglobulins"/>
    <property type="match status" value="3"/>
</dbReference>
<evidence type="ECO:0000313" key="3">
    <source>
        <dbReference type="Proteomes" id="UP000250369"/>
    </source>
</evidence>
<dbReference type="Proteomes" id="UP000250369">
    <property type="component" value="Unassembled WGS sequence"/>
</dbReference>
<dbReference type="SMART" id="SM00089">
    <property type="entry name" value="PKD"/>
    <property type="match status" value="2"/>
</dbReference>
<dbReference type="Pfam" id="PF25788">
    <property type="entry name" value="Ig_Rha78A_N"/>
    <property type="match status" value="2"/>
</dbReference>
<sequence>MIVKTSCGTEIVGPKPVIITPGGTNQPPFVEIAWFNHGTSTPVHSVLENTIVDLGIVRYSDPDGDPIIQNNGWDFNRDSFWVKSLPGKYSLNTQWAFRYDGLLADIPGSHTVYLTVTDGQGGEFTASATLQVIDPKPVACIEGPKKVVEKRPLPYPISSCSTSPVNSTIVEEAWTNKKNQYNNVGYETVNLRVRDAGGRWSDEASHVLEVIPDMPPNAKLTVPIQSTRGNEITINSTATSPDGDMIVRHRYEYKYDSSNNGFVDDHWIDIYDGAMTSATIIPDKVGKYLFRETVWEDYGKSDNTDNEPQNLYVTDVVNLPPAVDVKTSGQTNTPKNTTAYGMTDIYNYWNFQTTYGGAANRKNWKLDENGLQTKTFMPINYFMSESFGLGDNKRIYYSAVQGNNVTRTTVNIPNTTLTDGSNLYNIAPVSGGGIKITATDKQSLSLKYEKTQAGIPWSNAQFFIMDGILHVFMGANPSMLYAFNATDGSFLWSKQIDMNITSPSYQFIFVYPHKDGIVFAMSNSNYGYVYRMMGTNKSGDTLWNNDWEWQPYAVTIVGVSPETGVIYTIPRTTPYDHATDSYTMKGYSAATGAELFNTWYGQAASAVRFDDNGDLIFSYSSGWYPTTYPARQKDIYVGRMNRYGSLSESRKLQIPISDTNMYIYSFQVSASVRMVDKQGRTYITRYKPEYQSSGGGSSLDIFAADGSLIKTIDQYYYNFSIMQMSADGLITIQSGAVSGGDNRITVMNQNLDIIAQFSGGQNYRIIYLDDQKILAGSTLIDGTTNPVYYPKAYEAGTPFSDIWFGGNWLAGETAKLNLKPTKVSNEGIGLALWVQNALNFYSVEFESGMLRFKRTAGGGTVTLREVPYGIVNNNTYRIKVTRAGNDFHVYVNEIYQFSVSEGWWGGGHLGIVNRGQQGTQFSSLSYESGGGMTGSISGIALINQPVTYDVSFTDPENDPRLKEAEYWTYTHNPNVFMQPEGTWSESGGSFATEVKSFPKPGEYTFTFRSKDDPHPLFRFPSATYDGYRQWSNTMTGNIRVHRPPVSIFTVWENGDHTLSYNDTSYDPDRFDPNIGQASTEATGIDYWATRGVLERKWRYKLASDSSYTEGKLVNPTRSGTWDIQLAVKDEYGAWSEWYTQSISTSGTAVNHPPVAVLLYPDGTQSNPTQLTTQRPTISWNQTDPDPGTEFSAFQVHIRDEWGNMFADSGMIPQSTSATWQLWPMNVDLGLGAKYQVFVRVFDGQEWSAWSNVGWMGTNRPPAAYLSFPWGTHASPNVITTTMPTITWTQTDPDTGTTFRMFQVEIANEAGAVILDSGWIWQGTTSSYGSWQLSSHLSTGQKLSVRVRVTDQFDSASAWSPAGWLFINRSPAADFDWSPKPVWEGDTVQLVNLSSDPDGDSLSYRWEIVQPDGTAFTTTEAVWNRRWLLPGDYRVTLIVKDVHGALSSVTKTIQVMPLTILSDVTYTPQWLKNHETQGHNTTIRPKEFYSGEIFVVETNSSPVPVTEASAWIDSLGKDGSALYIDVELEADDTGTRFTGQLFDERLQSVTEGLPEGIHPIHFRIRYANGVVKEEDVPVRIIGGVNGFVGVHRMQ</sequence>
<accession>A0A329MJY6</accession>
<evidence type="ECO:0000313" key="2">
    <source>
        <dbReference type="EMBL" id="RAV19043.1"/>
    </source>
</evidence>
<feature type="domain" description="PKD" evidence="1">
    <location>
        <begin position="1390"/>
        <end position="1454"/>
    </location>
</feature>
<name>A0A329MJY6_9BACL</name>
<comment type="caution">
    <text evidence="2">The sequence shown here is derived from an EMBL/GenBank/DDBJ whole genome shotgun (WGS) entry which is preliminary data.</text>
</comment>
<dbReference type="SUPFAM" id="SSF49299">
    <property type="entry name" value="PKD domain"/>
    <property type="match status" value="1"/>
</dbReference>
<dbReference type="InterPro" id="IPR011047">
    <property type="entry name" value="Quinoprotein_ADH-like_sf"/>
</dbReference>
<organism evidence="2 3">
    <name type="scientific">Paenibacillus contaminans</name>
    <dbReference type="NCBI Taxonomy" id="450362"/>
    <lineage>
        <taxon>Bacteria</taxon>
        <taxon>Bacillati</taxon>
        <taxon>Bacillota</taxon>
        <taxon>Bacilli</taxon>
        <taxon>Bacillales</taxon>
        <taxon>Paenibacillaceae</taxon>
        <taxon>Paenibacillus</taxon>
    </lineage>
</organism>
<keyword evidence="3" id="KW-1185">Reference proteome</keyword>
<evidence type="ECO:0000259" key="1">
    <source>
        <dbReference type="PROSITE" id="PS50093"/>
    </source>
</evidence>
<dbReference type="PROSITE" id="PS50093">
    <property type="entry name" value="PKD"/>
    <property type="match status" value="1"/>
</dbReference>
<dbReference type="Pfam" id="PF18911">
    <property type="entry name" value="PKD_4"/>
    <property type="match status" value="1"/>
</dbReference>
<dbReference type="InterPro" id="IPR000601">
    <property type="entry name" value="PKD_dom"/>
</dbReference>
<dbReference type="SUPFAM" id="SSF49899">
    <property type="entry name" value="Concanavalin A-like lectins/glucanases"/>
    <property type="match status" value="1"/>
</dbReference>
<dbReference type="InterPro" id="IPR013783">
    <property type="entry name" value="Ig-like_fold"/>
</dbReference>
<proteinExistence type="predicted"/>